<evidence type="ECO:0000256" key="1">
    <source>
        <dbReference type="SAM" id="MobiDB-lite"/>
    </source>
</evidence>
<sequence>MTKKYTFRKLIHVMHLWVGLPCTLVLFVMCLTGTMYVFNREITQWVDQEKFHVKVPAQGNVLTLAQLMAAVQRENKELRISGIQVPERADEAWTFSLLKKAKPEAKKETKGAEKGEKKAPRKEKPTNLLVNPYTGKIQGNAQTPTAQFFATVLQLHRWLLIENHDIGGAITGTAALGMILLQITGLLLWLPAKLSSWKKWNVWKPGFKIKTDASGKRLNFDLHKTLGFYAFVFVTIMALTGPVFAWEWYRTGYRQLMGVFTPREEKALETDAKGRQPLALEAIIRQSNQVFPYSGVLRLTLPKDSVGTLIAQKSQNGFFASAGVDRLTLDPYTGQILKLERFGDKTLGEKIAVSSKIIHTGELYGTFTKILYFLACLMATSLPITGFLIWWKRGKAEAAKPVARPAGTARVRPRAVVQAVRE</sequence>
<dbReference type="InterPro" id="IPR005625">
    <property type="entry name" value="PepSY-ass_TM"/>
</dbReference>
<dbReference type="RefSeq" id="WP_104710253.1">
    <property type="nucleotide sequence ID" value="NZ_PTRA01000001.1"/>
</dbReference>
<evidence type="ECO:0000313" key="3">
    <source>
        <dbReference type="EMBL" id="PQA59056.1"/>
    </source>
</evidence>
<evidence type="ECO:0000313" key="4">
    <source>
        <dbReference type="Proteomes" id="UP000239590"/>
    </source>
</evidence>
<feature type="transmembrane region" description="Helical" evidence="2">
    <location>
        <begin position="226"/>
        <end position="249"/>
    </location>
</feature>
<dbReference type="AlphaFoldDB" id="A0A2S7IN25"/>
<name>A0A2S7IN25_9BACT</name>
<keyword evidence="2" id="KW-0472">Membrane</keyword>
<reference evidence="4" key="1">
    <citation type="submission" date="2018-02" db="EMBL/GenBank/DDBJ databases">
        <title>Genome sequencing of Solimonas sp. HR-BB.</title>
        <authorList>
            <person name="Lee Y."/>
            <person name="Jeon C.O."/>
        </authorList>
    </citation>
    <scope>NUCLEOTIDE SEQUENCE [LARGE SCALE GENOMIC DNA]</scope>
    <source>
        <strain evidence="4">HR-U</strain>
    </source>
</reference>
<dbReference type="EMBL" id="PTRA01000001">
    <property type="protein sequence ID" value="PQA59056.1"/>
    <property type="molecule type" value="Genomic_DNA"/>
</dbReference>
<keyword evidence="2" id="KW-0812">Transmembrane</keyword>
<gene>
    <name evidence="3" type="ORF">C5O19_05205</name>
</gene>
<dbReference type="Pfam" id="PF03929">
    <property type="entry name" value="PepSY_TM"/>
    <property type="match status" value="1"/>
</dbReference>
<proteinExistence type="predicted"/>
<accession>A0A2S7IN25</accession>
<evidence type="ECO:0000256" key="2">
    <source>
        <dbReference type="SAM" id="Phobius"/>
    </source>
</evidence>
<feature type="transmembrane region" description="Helical" evidence="2">
    <location>
        <begin position="370"/>
        <end position="391"/>
    </location>
</feature>
<comment type="caution">
    <text evidence="3">The sequence shown here is derived from an EMBL/GenBank/DDBJ whole genome shotgun (WGS) entry which is preliminary data.</text>
</comment>
<feature type="region of interest" description="Disordered" evidence="1">
    <location>
        <begin position="104"/>
        <end position="125"/>
    </location>
</feature>
<protein>
    <submittedName>
        <fullName evidence="3">Sulfite reductase</fullName>
    </submittedName>
</protein>
<dbReference type="PANTHER" id="PTHR34219:SF3">
    <property type="entry name" value="BLL7967 PROTEIN"/>
    <property type="match status" value="1"/>
</dbReference>
<keyword evidence="4" id="KW-1185">Reference proteome</keyword>
<dbReference type="Proteomes" id="UP000239590">
    <property type="component" value="Unassembled WGS sequence"/>
</dbReference>
<keyword evidence="2" id="KW-1133">Transmembrane helix</keyword>
<dbReference type="PANTHER" id="PTHR34219">
    <property type="entry name" value="IRON-REGULATED INNER MEMBRANE PROTEIN-RELATED"/>
    <property type="match status" value="1"/>
</dbReference>
<dbReference type="OrthoDB" id="111691at2"/>
<organism evidence="3 4">
    <name type="scientific">Siphonobacter curvatus</name>
    <dbReference type="NCBI Taxonomy" id="2094562"/>
    <lineage>
        <taxon>Bacteria</taxon>
        <taxon>Pseudomonadati</taxon>
        <taxon>Bacteroidota</taxon>
        <taxon>Cytophagia</taxon>
        <taxon>Cytophagales</taxon>
        <taxon>Cytophagaceae</taxon>
        <taxon>Siphonobacter</taxon>
    </lineage>
</organism>
<feature type="transmembrane region" description="Helical" evidence="2">
    <location>
        <begin position="166"/>
        <end position="190"/>
    </location>
</feature>
<feature type="transmembrane region" description="Helical" evidence="2">
    <location>
        <begin position="12"/>
        <end position="38"/>
    </location>
</feature>